<dbReference type="CDD" id="cd02966">
    <property type="entry name" value="TlpA_like_family"/>
    <property type="match status" value="1"/>
</dbReference>
<dbReference type="OrthoDB" id="9794348at2"/>
<dbReference type="Proteomes" id="UP000221024">
    <property type="component" value="Unassembled WGS sequence"/>
</dbReference>
<dbReference type="PROSITE" id="PS51352">
    <property type="entry name" value="THIOREDOXIN_2"/>
    <property type="match status" value="1"/>
</dbReference>
<gene>
    <name evidence="4" type="ORF">CRI93_01730</name>
</gene>
<name>A0A2H3NQF5_9BACT</name>
<keyword evidence="5" id="KW-1185">Reference proteome</keyword>
<dbReference type="PANTHER" id="PTHR42852:SF13">
    <property type="entry name" value="PROTEIN DIPZ"/>
    <property type="match status" value="1"/>
</dbReference>
<dbReference type="GO" id="GO:0016491">
    <property type="term" value="F:oxidoreductase activity"/>
    <property type="evidence" value="ECO:0007669"/>
    <property type="project" value="InterPro"/>
</dbReference>
<dbReference type="InterPro" id="IPR050553">
    <property type="entry name" value="Thioredoxin_ResA/DsbE_sf"/>
</dbReference>
<feature type="chain" id="PRO_5013581445" evidence="2">
    <location>
        <begin position="23"/>
        <end position="212"/>
    </location>
</feature>
<keyword evidence="1" id="KW-0676">Redox-active center</keyword>
<feature type="domain" description="Thioredoxin" evidence="3">
    <location>
        <begin position="64"/>
        <end position="207"/>
    </location>
</feature>
<dbReference type="SUPFAM" id="SSF52833">
    <property type="entry name" value="Thioredoxin-like"/>
    <property type="match status" value="1"/>
</dbReference>
<evidence type="ECO:0000313" key="4">
    <source>
        <dbReference type="EMBL" id="PEN09473.1"/>
    </source>
</evidence>
<dbReference type="Pfam" id="PF00578">
    <property type="entry name" value="AhpC-TSA"/>
    <property type="match status" value="1"/>
</dbReference>
<evidence type="ECO:0000313" key="5">
    <source>
        <dbReference type="Proteomes" id="UP000221024"/>
    </source>
</evidence>
<feature type="signal peptide" evidence="2">
    <location>
        <begin position="1"/>
        <end position="22"/>
    </location>
</feature>
<dbReference type="InterPro" id="IPR036249">
    <property type="entry name" value="Thioredoxin-like_sf"/>
</dbReference>
<accession>A0A2H3NQF5</accession>
<dbReference type="PANTHER" id="PTHR42852">
    <property type="entry name" value="THIOL:DISULFIDE INTERCHANGE PROTEIN DSBE"/>
    <property type="match status" value="1"/>
</dbReference>
<dbReference type="InterPro" id="IPR017937">
    <property type="entry name" value="Thioredoxin_CS"/>
</dbReference>
<dbReference type="PROSITE" id="PS51257">
    <property type="entry name" value="PROKAR_LIPOPROTEIN"/>
    <property type="match status" value="1"/>
</dbReference>
<dbReference type="Gene3D" id="3.40.30.10">
    <property type="entry name" value="Glutaredoxin"/>
    <property type="match status" value="1"/>
</dbReference>
<dbReference type="AlphaFoldDB" id="A0A2H3NQF5"/>
<organism evidence="4 5">
    <name type="scientific">Longimonas halophila</name>
    <dbReference type="NCBI Taxonomy" id="1469170"/>
    <lineage>
        <taxon>Bacteria</taxon>
        <taxon>Pseudomonadati</taxon>
        <taxon>Rhodothermota</taxon>
        <taxon>Rhodothermia</taxon>
        <taxon>Rhodothermales</taxon>
        <taxon>Salisaetaceae</taxon>
        <taxon>Longimonas</taxon>
    </lineage>
</organism>
<dbReference type="EMBL" id="PDEP01000001">
    <property type="protein sequence ID" value="PEN09473.1"/>
    <property type="molecule type" value="Genomic_DNA"/>
</dbReference>
<reference evidence="4 5" key="1">
    <citation type="submission" date="2017-10" db="EMBL/GenBank/DDBJ databases">
        <title>Draft genome of Longimonas halophila.</title>
        <authorList>
            <person name="Goh K.M."/>
            <person name="Shamsir M.S."/>
            <person name="Lim S.W."/>
        </authorList>
    </citation>
    <scope>NUCLEOTIDE SEQUENCE [LARGE SCALE GENOMIC DNA]</scope>
    <source>
        <strain evidence="4 5">KCTC 42399</strain>
    </source>
</reference>
<evidence type="ECO:0000256" key="2">
    <source>
        <dbReference type="SAM" id="SignalP"/>
    </source>
</evidence>
<dbReference type="PROSITE" id="PS00194">
    <property type="entry name" value="THIOREDOXIN_1"/>
    <property type="match status" value="1"/>
</dbReference>
<dbReference type="InterPro" id="IPR000866">
    <property type="entry name" value="AhpC/TSA"/>
</dbReference>
<dbReference type="GO" id="GO:0016209">
    <property type="term" value="F:antioxidant activity"/>
    <property type="evidence" value="ECO:0007669"/>
    <property type="project" value="InterPro"/>
</dbReference>
<evidence type="ECO:0000256" key="1">
    <source>
        <dbReference type="ARBA" id="ARBA00023284"/>
    </source>
</evidence>
<evidence type="ECO:0000259" key="3">
    <source>
        <dbReference type="PROSITE" id="PS51352"/>
    </source>
</evidence>
<protein>
    <submittedName>
        <fullName evidence="4">Thioredoxin</fullName>
    </submittedName>
</protein>
<dbReference type="InterPro" id="IPR013766">
    <property type="entry name" value="Thioredoxin_domain"/>
</dbReference>
<proteinExistence type="predicted"/>
<comment type="caution">
    <text evidence="4">The sequence shown here is derived from an EMBL/GenBank/DDBJ whole genome shotgun (WGS) entry which is preliminary data.</text>
</comment>
<sequence>MDMRLFSTVHPLRAAVPTCLLALLLAMGGCGGDTSDRIDPAEAPRISAPSDTAQGYPSIDESALNDPFPAPDLTLTTLEGEEIALRNTEGPVVLNFWATWCPPCRKEIPDLIDLQNEYGDRGLTLVGVSRDQEGESVVTPFVEDMEINYPIVVEKDNQLEETLGTVYALPTTVLISPEGQVTHSVMGLFDVDSLRDQLDAWIDAEEAVADRS</sequence>
<keyword evidence="2" id="KW-0732">Signal</keyword>